<evidence type="ECO:0000259" key="7">
    <source>
        <dbReference type="PROSITE" id="PS51194"/>
    </source>
</evidence>
<feature type="compositionally biased region" description="Low complexity" evidence="5">
    <location>
        <begin position="103"/>
        <end position="131"/>
    </location>
</feature>
<keyword evidence="1" id="KW-0547">Nucleotide-binding</keyword>
<organism evidence="8 9">
    <name type="scientific">Actinomortierella ambigua</name>
    <dbReference type="NCBI Taxonomy" id="1343610"/>
    <lineage>
        <taxon>Eukaryota</taxon>
        <taxon>Fungi</taxon>
        <taxon>Fungi incertae sedis</taxon>
        <taxon>Mucoromycota</taxon>
        <taxon>Mortierellomycotina</taxon>
        <taxon>Mortierellomycetes</taxon>
        <taxon>Mortierellales</taxon>
        <taxon>Mortierellaceae</taxon>
        <taxon>Actinomortierella</taxon>
    </lineage>
</organism>
<evidence type="ECO:0000256" key="1">
    <source>
        <dbReference type="ARBA" id="ARBA00022741"/>
    </source>
</evidence>
<dbReference type="Pfam" id="PF00270">
    <property type="entry name" value="DEAD"/>
    <property type="match status" value="1"/>
</dbReference>
<dbReference type="InterPro" id="IPR027417">
    <property type="entry name" value="P-loop_NTPase"/>
</dbReference>
<dbReference type="Proteomes" id="UP000807716">
    <property type="component" value="Unassembled WGS sequence"/>
</dbReference>
<gene>
    <name evidence="8" type="primary">DDX28</name>
    <name evidence="8" type="ORF">DFQ27_003274</name>
</gene>
<dbReference type="GO" id="GO:0005524">
    <property type="term" value="F:ATP binding"/>
    <property type="evidence" value="ECO:0007669"/>
    <property type="project" value="UniProtKB-KW"/>
</dbReference>
<evidence type="ECO:0000256" key="2">
    <source>
        <dbReference type="ARBA" id="ARBA00022801"/>
    </source>
</evidence>
<dbReference type="Pfam" id="PF00271">
    <property type="entry name" value="Helicase_C"/>
    <property type="match status" value="1"/>
</dbReference>
<feature type="domain" description="Helicase C-terminal" evidence="7">
    <location>
        <begin position="655"/>
        <end position="813"/>
    </location>
</feature>
<dbReference type="InterPro" id="IPR014001">
    <property type="entry name" value="Helicase_ATP-bd"/>
</dbReference>
<reference evidence="8" key="1">
    <citation type="journal article" date="2020" name="Fungal Divers.">
        <title>Resolving the Mortierellaceae phylogeny through synthesis of multi-gene phylogenetics and phylogenomics.</title>
        <authorList>
            <person name="Vandepol N."/>
            <person name="Liber J."/>
            <person name="Desiro A."/>
            <person name="Na H."/>
            <person name="Kennedy M."/>
            <person name="Barry K."/>
            <person name="Grigoriev I.V."/>
            <person name="Miller A.N."/>
            <person name="O'Donnell K."/>
            <person name="Stajich J.E."/>
            <person name="Bonito G."/>
        </authorList>
    </citation>
    <scope>NUCLEOTIDE SEQUENCE</scope>
    <source>
        <strain evidence="8">BC1065</strain>
    </source>
</reference>
<keyword evidence="3 8" id="KW-0347">Helicase</keyword>
<dbReference type="PROSITE" id="PS51194">
    <property type="entry name" value="HELICASE_CTER"/>
    <property type="match status" value="1"/>
</dbReference>
<feature type="domain" description="Helicase ATP-binding" evidence="6">
    <location>
        <begin position="369"/>
        <end position="626"/>
    </location>
</feature>
<dbReference type="PANTHER" id="PTHR47960">
    <property type="entry name" value="DEAD-BOX ATP-DEPENDENT RNA HELICASE 50"/>
    <property type="match status" value="1"/>
</dbReference>
<protein>
    <submittedName>
        <fullName evidence="8">ATP-dependent RNA helicase ddx28</fullName>
    </submittedName>
</protein>
<evidence type="ECO:0000256" key="4">
    <source>
        <dbReference type="ARBA" id="ARBA00022840"/>
    </source>
</evidence>
<dbReference type="Gene3D" id="3.40.50.300">
    <property type="entry name" value="P-loop containing nucleotide triphosphate hydrolases"/>
    <property type="match status" value="2"/>
</dbReference>
<keyword evidence="9" id="KW-1185">Reference proteome</keyword>
<dbReference type="OrthoDB" id="10256233at2759"/>
<dbReference type="GO" id="GO:0016787">
    <property type="term" value="F:hydrolase activity"/>
    <property type="evidence" value="ECO:0007669"/>
    <property type="project" value="UniProtKB-KW"/>
</dbReference>
<dbReference type="SUPFAM" id="SSF52540">
    <property type="entry name" value="P-loop containing nucleoside triphosphate hydrolases"/>
    <property type="match status" value="1"/>
</dbReference>
<evidence type="ECO:0000256" key="5">
    <source>
        <dbReference type="SAM" id="MobiDB-lite"/>
    </source>
</evidence>
<dbReference type="GO" id="GO:0004386">
    <property type="term" value="F:helicase activity"/>
    <property type="evidence" value="ECO:0007669"/>
    <property type="project" value="UniProtKB-KW"/>
</dbReference>
<feature type="region of interest" description="Disordered" evidence="5">
    <location>
        <begin position="254"/>
        <end position="291"/>
    </location>
</feature>
<evidence type="ECO:0000313" key="9">
    <source>
        <dbReference type="Proteomes" id="UP000807716"/>
    </source>
</evidence>
<keyword evidence="4" id="KW-0067">ATP-binding</keyword>
<dbReference type="AlphaFoldDB" id="A0A9P6U5W0"/>
<feature type="compositionally biased region" description="Gly residues" evidence="5">
    <location>
        <begin position="190"/>
        <end position="199"/>
    </location>
</feature>
<name>A0A9P6U5W0_9FUNG</name>
<dbReference type="SMART" id="SM00490">
    <property type="entry name" value="HELICc"/>
    <property type="match status" value="1"/>
</dbReference>
<dbReference type="SMART" id="SM00487">
    <property type="entry name" value="DEXDc"/>
    <property type="match status" value="1"/>
</dbReference>
<feature type="region of interest" description="Disordered" evidence="5">
    <location>
        <begin position="70"/>
        <end position="233"/>
    </location>
</feature>
<dbReference type="EMBL" id="JAAAJB010000234">
    <property type="protein sequence ID" value="KAG0260908.1"/>
    <property type="molecule type" value="Genomic_DNA"/>
</dbReference>
<evidence type="ECO:0000256" key="3">
    <source>
        <dbReference type="ARBA" id="ARBA00022806"/>
    </source>
</evidence>
<feature type="compositionally biased region" description="Low complexity" evidence="5">
    <location>
        <begin position="140"/>
        <end position="151"/>
    </location>
</feature>
<accession>A0A9P6U5W0</accession>
<dbReference type="GO" id="GO:0003676">
    <property type="term" value="F:nucleic acid binding"/>
    <property type="evidence" value="ECO:0007669"/>
    <property type="project" value="InterPro"/>
</dbReference>
<feature type="compositionally biased region" description="Polar residues" evidence="5">
    <location>
        <begin position="159"/>
        <end position="173"/>
    </location>
</feature>
<sequence>MLAFKSALGSVVGRVHPQVPLLHLRQATPVVVVAAHGGNNSIRSWAMMTKTTATTTYSTPASIRSFSISPTVAGARTPRPKKRIVKEQKIQAVRSSNKARLASASSGKSRSSNNNSSSSSSSNSNSSSTNNKGWTKLDSPRTSIASSSRSAGFQRRRPSNISVTSLQPGSRSPQYEHVFVAGSRPSPRASGGGSGGGGTSRPLMRTGNTGRDKAAAAEKQLQDAGAMRRGRGPSVRGFVPARFALQPIASDIKAASVKSRSHQQQQKQQAPRHATAVEDEPVFAETEGTGESAEALAKRVGEVRFDGMGLHPTVQRALLEVLAKTAPLSMRGGGPSLAQKKKDSGEVEEEDLTWIRPTEIQALAIPAMIDPRAKSSYTLCAAQTGSGKTLAYLTPVLHDLKKQEDVALSRSAVEKGLAGNADHLAGVDDEELQRRALSSVRPFHQPRAVILLPSRELVLQVSDILKQLSHTVKLRMLTIAHPMKPRDVLMRLNQGPVDVVVATPASLTDYLDKSSKDRVVKEQHPFVAKSAAGKERKMGGSVATLTNEGQTLMTLDNLQHLVIDEADTMFDRGFEEDVTKIVRMAQDATRHRGSGGRAARITVVSATLPKKIAEHLDRLMPGMLKITTPSLHKSLPGLDQTFLDLKPYFGDRKRALLDILANQQRSKQHRGDNTLVFCNTKHSCDLLFETMVEKKVPGLVGVLHGDTKARVELLSEFTSSVNNVDNKVKKSSGEAAVGKILISTDIASRGIDTTMVQHVILYDFPTTIVDYLHRVGRTARGGLGGRATSLIGRKDRNLAERVMLGIRYGKVLS</sequence>
<dbReference type="CDD" id="cd18787">
    <property type="entry name" value="SF2_C_DEAD"/>
    <property type="match status" value="1"/>
</dbReference>
<dbReference type="InterPro" id="IPR011545">
    <property type="entry name" value="DEAD/DEAH_box_helicase_dom"/>
</dbReference>
<evidence type="ECO:0000313" key="8">
    <source>
        <dbReference type="EMBL" id="KAG0260908.1"/>
    </source>
</evidence>
<proteinExistence type="predicted"/>
<keyword evidence="2" id="KW-0378">Hydrolase</keyword>
<comment type="caution">
    <text evidence="8">The sequence shown here is derived from an EMBL/GenBank/DDBJ whole genome shotgun (WGS) entry which is preliminary data.</text>
</comment>
<evidence type="ECO:0000259" key="6">
    <source>
        <dbReference type="PROSITE" id="PS51192"/>
    </source>
</evidence>
<dbReference type="InterPro" id="IPR001650">
    <property type="entry name" value="Helicase_C-like"/>
</dbReference>
<dbReference type="PROSITE" id="PS51192">
    <property type="entry name" value="HELICASE_ATP_BIND_1"/>
    <property type="match status" value="1"/>
</dbReference>